<feature type="domain" description="PBP" evidence="3">
    <location>
        <begin position="66"/>
        <end position="291"/>
    </location>
</feature>
<reference evidence="4" key="2">
    <citation type="submission" date="2020-08" db="EMBL/GenBank/DDBJ databases">
        <authorList>
            <person name="Chen M."/>
            <person name="Teng W."/>
            <person name="Zhao L."/>
            <person name="Hu C."/>
            <person name="Zhou Y."/>
            <person name="Han B."/>
            <person name="Song L."/>
            <person name="Shu W."/>
        </authorList>
    </citation>
    <scope>NUCLEOTIDE SEQUENCE</scope>
    <source>
        <strain evidence="4">FACHB-1375</strain>
    </source>
</reference>
<reference evidence="4" key="1">
    <citation type="journal article" date="2015" name="ISME J.">
        <title>Draft Genome Sequence of Streptomyces incarnatus NRRL8089, which Produces the Nucleoside Antibiotic Sinefungin.</title>
        <authorList>
            <person name="Oshima K."/>
            <person name="Hattori M."/>
            <person name="Shimizu H."/>
            <person name="Fukuda K."/>
            <person name="Nemoto M."/>
            <person name="Inagaki K."/>
            <person name="Tamura T."/>
        </authorList>
    </citation>
    <scope>NUCLEOTIDE SEQUENCE</scope>
    <source>
        <strain evidence="4">FACHB-1375</strain>
    </source>
</reference>
<dbReference type="PANTHER" id="PTHR30570:SF1">
    <property type="entry name" value="PHOSPHATE-BINDING PROTEIN PSTS"/>
    <property type="match status" value="1"/>
</dbReference>
<dbReference type="RefSeq" id="WP_190471241.1">
    <property type="nucleotide sequence ID" value="NZ_JACJPW010000088.1"/>
</dbReference>
<dbReference type="Gene3D" id="3.40.190.10">
    <property type="entry name" value="Periplasmic binding protein-like II"/>
    <property type="match status" value="2"/>
</dbReference>
<dbReference type="Proteomes" id="UP000641646">
    <property type="component" value="Unassembled WGS sequence"/>
</dbReference>
<keyword evidence="2" id="KW-0812">Transmembrane</keyword>
<proteinExistence type="predicted"/>
<gene>
    <name evidence="4" type="ORF">H6G03_26520</name>
</gene>
<dbReference type="Pfam" id="PF12849">
    <property type="entry name" value="PBP_like_2"/>
    <property type="match status" value="1"/>
</dbReference>
<name>A0A926ZJP5_9CYAN</name>
<dbReference type="SUPFAM" id="SSF53850">
    <property type="entry name" value="Periplasmic binding protein-like II"/>
    <property type="match status" value="1"/>
</dbReference>
<accession>A0A926ZJP5</accession>
<keyword evidence="5" id="KW-1185">Reference proteome</keyword>
<evidence type="ECO:0000259" key="3">
    <source>
        <dbReference type="Pfam" id="PF12849"/>
    </source>
</evidence>
<dbReference type="PANTHER" id="PTHR30570">
    <property type="entry name" value="PERIPLASMIC PHOSPHATE BINDING COMPONENT OF PHOSPHATE ABC TRANSPORTER"/>
    <property type="match status" value="1"/>
</dbReference>
<feature type="transmembrane region" description="Helical" evidence="2">
    <location>
        <begin position="12"/>
        <end position="30"/>
    </location>
</feature>
<dbReference type="InterPro" id="IPR024370">
    <property type="entry name" value="PBP_domain"/>
</dbReference>
<comment type="caution">
    <text evidence="4">The sequence shown here is derived from an EMBL/GenBank/DDBJ whole genome shotgun (WGS) entry which is preliminary data.</text>
</comment>
<evidence type="ECO:0000313" key="5">
    <source>
        <dbReference type="Proteomes" id="UP000641646"/>
    </source>
</evidence>
<evidence type="ECO:0000256" key="2">
    <source>
        <dbReference type="SAM" id="Phobius"/>
    </source>
</evidence>
<dbReference type="AlphaFoldDB" id="A0A926ZJP5"/>
<evidence type="ECO:0000256" key="1">
    <source>
        <dbReference type="ARBA" id="ARBA00022729"/>
    </source>
</evidence>
<sequence length="301" mass="31855">MLKNKEPSPIRYILVTLALLVGGYIWFFLLGEVDSSLTTNAPTKPSPTVVNSPNIAAPPITVLAGTKINIDGSTSMVTINQNLKKAFEGQFSGTSVSIQANGSDRGIQNLLDGKADIAAISRPLTAQEQAQGLQAVAIASDAIALVVGINNSFTGGLTSQQVEAIFKGTITNWSAVGGAAQNLRVINRPKISGTHQVFKELVLKNANFGTRANFTTLSTDATTPLLRALGNDGIGYATYAQVVNQKTVRTIAVNGVLPDRPNYPYKRTLFYAYKNSASPGVKALLNYATSPQGKQAISSEN</sequence>
<evidence type="ECO:0000313" key="4">
    <source>
        <dbReference type="EMBL" id="MBD2184582.1"/>
    </source>
</evidence>
<dbReference type="CDD" id="cd13653">
    <property type="entry name" value="PBP2_phosphate_like_1"/>
    <property type="match status" value="1"/>
</dbReference>
<keyword evidence="1" id="KW-0732">Signal</keyword>
<keyword evidence="2" id="KW-0472">Membrane</keyword>
<protein>
    <submittedName>
        <fullName evidence="4">Phosphate ABC transporter substrate-binding protein</fullName>
    </submittedName>
</protein>
<organism evidence="4 5">
    <name type="scientific">Aerosakkonema funiforme FACHB-1375</name>
    <dbReference type="NCBI Taxonomy" id="2949571"/>
    <lineage>
        <taxon>Bacteria</taxon>
        <taxon>Bacillati</taxon>
        <taxon>Cyanobacteriota</taxon>
        <taxon>Cyanophyceae</taxon>
        <taxon>Oscillatoriophycideae</taxon>
        <taxon>Aerosakkonematales</taxon>
        <taxon>Aerosakkonemataceae</taxon>
        <taxon>Aerosakkonema</taxon>
    </lineage>
</organism>
<dbReference type="InterPro" id="IPR050811">
    <property type="entry name" value="Phosphate_ABC_transporter"/>
</dbReference>
<keyword evidence="2" id="KW-1133">Transmembrane helix</keyword>
<dbReference type="EMBL" id="JACJPW010000088">
    <property type="protein sequence ID" value="MBD2184582.1"/>
    <property type="molecule type" value="Genomic_DNA"/>
</dbReference>